<dbReference type="STRING" id="504805.SAMN05421505_12086"/>
<dbReference type="RefSeq" id="WP_093172249.1">
    <property type="nucleotide sequence ID" value="NZ_FNCN01000020.1"/>
</dbReference>
<sequence>MSAEDLARADPVPVVLEWLSGHASVTGVLGGAGRVGPYHEPPYPRLKVADVPGGTDSYLTRLVVVRVQVEALGSVDGGPGKELLRRILYTALGALEELPRAGPAPVGPVIVAVRPAQAGGYVPEADGRPRYLAVANVICHPTYP</sequence>
<protein>
    <submittedName>
        <fullName evidence="1">Uncharacterized protein</fullName>
    </submittedName>
</protein>
<evidence type="ECO:0000313" key="1">
    <source>
        <dbReference type="EMBL" id="SDH68859.1"/>
    </source>
</evidence>
<keyword evidence="2" id="KW-1185">Reference proteome</keyword>
<dbReference type="OrthoDB" id="3625315at2"/>
<evidence type="ECO:0000313" key="2">
    <source>
        <dbReference type="Proteomes" id="UP000198923"/>
    </source>
</evidence>
<proteinExistence type="predicted"/>
<accession>A0A1G8EGP9</accession>
<organism evidence="1 2">
    <name type="scientific">Sinosporangium album</name>
    <dbReference type="NCBI Taxonomy" id="504805"/>
    <lineage>
        <taxon>Bacteria</taxon>
        <taxon>Bacillati</taxon>
        <taxon>Actinomycetota</taxon>
        <taxon>Actinomycetes</taxon>
        <taxon>Streptosporangiales</taxon>
        <taxon>Streptosporangiaceae</taxon>
        <taxon>Sinosporangium</taxon>
    </lineage>
</organism>
<dbReference type="EMBL" id="FNCN01000020">
    <property type="protein sequence ID" value="SDH68859.1"/>
    <property type="molecule type" value="Genomic_DNA"/>
</dbReference>
<gene>
    <name evidence="1" type="ORF">SAMN05421505_12086</name>
</gene>
<name>A0A1G8EGP9_9ACTN</name>
<reference evidence="1 2" key="1">
    <citation type="submission" date="2016-10" db="EMBL/GenBank/DDBJ databases">
        <authorList>
            <person name="de Groot N.N."/>
        </authorList>
    </citation>
    <scope>NUCLEOTIDE SEQUENCE [LARGE SCALE GENOMIC DNA]</scope>
    <source>
        <strain evidence="1 2">CPCC 201354</strain>
    </source>
</reference>
<dbReference type="Proteomes" id="UP000198923">
    <property type="component" value="Unassembled WGS sequence"/>
</dbReference>
<dbReference type="AlphaFoldDB" id="A0A1G8EGP9"/>